<keyword evidence="1" id="KW-0808">Transferase</keyword>
<name>A0ABX8T5V6_9HYPH</name>
<dbReference type="RefSeq" id="WP_219276019.1">
    <property type="nucleotide sequence ID" value="NZ_CP072168.1"/>
</dbReference>
<keyword evidence="1" id="KW-0489">Methyltransferase</keyword>
<dbReference type="Pfam" id="PF13489">
    <property type="entry name" value="Methyltransf_23"/>
    <property type="match status" value="1"/>
</dbReference>
<dbReference type="CDD" id="cd02440">
    <property type="entry name" value="AdoMet_MTases"/>
    <property type="match status" value="1"/>
</dbReference>
<gene>
    <name evidence="1" type="ORF">J5285_14665</name>
</gene>
<reference evidence="1 2" key="1">
    <citation type="submission" date="2021-03" db="EMBL/GenBank/DDBJ databases">
        <title>Rapid diversification of plasmids in a genus of pathogenic and nitrogen fixing bacteria.</title>
        <authorList>
            <person name="Weisberg A.J."/>
            <person name="Miller M."/>
            <person name="Ream W."/>
            <person name="Grunwald N.J."/>
            <person name="Chang J.H."/>
        </authorList>
    </citation>
    <scope>NUCLEOTIDE SEQUENCE [LARGE SCALE GENOMIC DNA]</scope>
    <source>
        <strain evidence="1 2">AF3.44</strain>
    </source>
</reference>
<accession>A0ABX8T5V6</accession>
<protein>
    <submittedName>
        <fullName evidence="1">Methyltransferase domain-containing protein</fullName>
    </submittedName>
</protein>
<sequence>MRTGNEQSDKKRRQWAGYSDRQVDKIDQIYKENLTCQLVRQAIVNAVRDAGFSSGNLLDVGCGTGEVAIAMHDKGFNVTGLDISPAMLKRFEEQKGDREITLLSGDVFDLPGEEIFDVATCRYVFSHYENFSSFLSHIAKHVKSKGVIVFDSFSSEPLKHNAAKVGITKGPFGRRVYSNLAHFSGDELSAACDTLGLRVERRFPAAFFHRNPWFAFSYPAIEEYDAELEVHLNDPGVKKFMNWFHARITPTMDSFQAGNLVNVLRKI</sequence>
<evidence type="ECO:0000313" key="2">
    <source>
        <dbReference type="Proteomes" id="UP000826513"/>
    </source>
</evidence>
<proteinExistence type="predicted"/>
<dbReference type="EMBL" id="CP072168">
    <property type="protein sequence ID" value="QYA08677.1"/>
    <property type="molecule type" value="Genomic_DNA"/>
</dbReference>
<keyword evidence="2" id="KW-1185">Reference proteome</keyword>
<dbReference type="GO" id="GO:0032259">
    <property type="term" value="P:methylation"/>
    <property type="evidence" value="ECO:0007669"/>
    <property type="project" value="UniProtKB-KW"/>
</dbReference>
<evidence type="ECO:0000313" key="1">
    <source>
        <dbReference type="EMBL" id="QYA08677.1"/>
    </source>
</evidence>
<organism evidence="1 2">
    <name type="scientific">Agrobacterium larrymoorei</name>
    <dbReference type="NCBI Taxonomy" id="160699"/>
    <lineage>
        <taxon>Bacteria</taxon>
        <taxon>Pseudomonadati</taxon>
        <taxon>Pseudomonadota</taxon>
        <taxon>Alphaproteobacteria</taxon>
        <taxon>Hyphomicrobiales</taxon>
        <taxon>Rhizobiaceae</taxon>
        <taxon>Rhizobium/Agrobacterium group</taxon>
        <taxon>Agrobacterium</taxon>
    </lineage>
</organism>
<dbReference type="GO" id="GO:0008168">
    <property type="term" value="F:methyltransferase activity"/>
    <property type="evidence" value="ECO:0007669"/>
    <property type="project" value="UniProtKB-KW"/>
</dbReference>
<dbReference type="PANTHER" id="PTHR43861">
    <property type="entry name" value="TRANS-ACONITATE 2-METHYLTRANSFERASE-RELATED"/>
    <property type="match status" value="1"/>
</dbReference>
<dbReference type="Proteomes" id="UP000826513">
    <property type="component" value="Chromosome 2"/>
</dbReference>